<evidence type="ECO:0000256" key="1">
    <source>
        <dbReference type="SAM" id="MobiDB-lite"/>
    </source>
</evidence>
<keyword evidence="2" id="KW-1133">Transmembrane helix</keyword>
<proteinExistence type="predicted"/>
<protein>
    <submittedName>
        <fullName evidence="3">Uncharacterized protein</fullName>
    </submittedName>
</protein>
<feature type="compositionally biased region" description="Basic and acidic residues" evidence="1">
    <location>
        <begin position="1"/>
        <end position="11"/>
    </location>
</feature>
<dbReference type="RefSeq" id="WP_182659024.1">
    <property type="nucleotide sequence ID" value="NZ_BAAAQG010000003.1"/>
</dbReference>
<feature type="region of interest" description="Disordered" evidence="1">
    <location>
        <begin position="1"/>
        <end position="21"/>
    </location>
</feature>
<comment type="caution">
    <text evidence="3">The sequence shown here is derived from an EMBL/GenBank/DDBJ whole genome shotgun (WGS) entry which is preliminary data.</text>
</comment>
<evidence type="ECO:0000313" key="4">
    <source>
        <dbReference type="Proteomes" id="UP001500383"/>
    </source>
</evidence>
<dbReference type="EMBL" id="BAAAQG010000003">
    <property type="protein sequence ID" value="GAA1698707.1"/>
    <property type="molecule type" value="Genomic_DNA"/>
</dbReference>
<keyword evidence="4" id="KW-1185">Reference proteome</keyword>
<sequence length="82" mass="9572">MDHTQNEREPADVGEGAEADTDIDPQLQRWEELDRRVAYRRQQLKSVIQPSDVVTLIAAVVIFYLSLAWLFISPMIKAFWPW</sequence>
<name>A0ABN2I5N3_9ACTN</name>
<evidence type="ECO:0000256" key="2">
    <source>
        <dbReference type="SAM" id="Phobius"/>
    </source>
</evidence>
<keyword evidence="2" id="KW-0472">Membrane</keyword>
<organism evidence="3 4">
    <name type="scientific">Dietzia cercidiphylli</name>
    <dbReference type="NCBI Taxonomy" id="498199"/>
    <lineage>
        <taxon>Bacteria</taxon>
        <taxon>Bacillati</taxon>
        <taxon>Actinomycetota</taxon>
        <taxon>Actinomycetes</taxon>
        <taxon>Mycobacteriales</taxon>
        <taxon>Dietziaceae</taxon>
        <taxon>Dietzia</taxon>
    </lineage>
</organism>
<evidence type="ECO:0000313" key="3">
    <source>
        <dbReference type="EMBL" id="GAA1698707.1"/>
    </source>
</evidence>
<feature type="transmembrane region" description="Helical" evidence="2">
    <location>
        <begin position="53"/>
        <end position="72"/>
    </location>
</feature>
<gene>
    <name evidence="3" type="ORF">GCM10009831_03580</name>
</gene>
<keyword evidence="2" id="KW-0812">Transmembrane</keyword>
<reference evidence="3 4" key="1">
    <citation type="journal article" date="2019" name="Int. J. Syst. Evol. Microbiol.">
        <title>The Global Catalogue of Microorganisms (GCM) 10K type strain sequencing project: providing services to taxonomists for standard genome sequencing and annotation.</title>
        <authorList>
            <consortium name="The Broad Institute Genomics Platform"/>
            <consortium name="The Broad Institute Genome Sequencing Center for Infectious Disease"/>
            <person name="Wu L."/>
            <person name="Ma J."/>
        </authorList>
    </citation>
    <scope>NUCLEOTIDE SEQUENCE [LARGE SCALE GENOMIC DNA]</scope>
    <source>
        <strain evidence="3 4">JCM 16002</strain>
    </source>
</reference>
<accession>A0ABN2I5N3</accession>
<dbReference type="Proteomes" id="UP001500383">
    <property type="component" value="Unassembled WGS sequence"/>
</dbReference>